<dbReference type="InterPro" id="IPR000014">
    <property type="entry name" value="PAS"/>
</dbReference>
<keyword evidence="2" id="KW-0238">DNA-binding</keyword>
<evidence type="ECO:0000313" key="5">
    <source>
        <dbReference type="EMBL" id="RXK81704.1"/>
    </source>
</evidence>
<dbReference type="Pfam" id="PF00196">
    <property type="entry name" value="GerE"/>
    <property type="match status" value="1"/>
</dbReference>
<dbReference type="PROSITE" id="PS50043">
    <property type="entry name" value="HTH_LUXR_2"/>
    <property type="match status" value="1"/>
</dbReference>
<evidence type="ECO:0000256" key="3">
    <source>
        <dbReference type="ARBA" id="ARBA00023163"/>
    </source>
</evidence>
<dbReference type="SUPFAM" id="SSF55785">
    <property type="entry name" value="PYP-like sensor domain (PAS domain)"/>
    <property type="match status" value="1"/>
</dbReference>
<dbReference type="GO" id="GO:0003677">
    <property type="term" value="F:DNA binding"/>
    <property type="evidence" value="ECO:0007669"/>
    <property type="project" value="UniProtKB-KW"/>
</dbReference>
<dbReference type="InterPro" id="IPR036388">
    <property type="entry name" value="WH-like_DNA-bd_sf"/>
</dbReference>
<name>A0A4Q1D1P1_9BACT</name>
<dbReference type="Proteomes" id="UP000290545">
    <property type="component" value="Unassembled WGS sequence"/>
</dbReference>
<dbReference type="RefSeq" id="WP_129005101.1">
    <property type="nucleotide sequence ID" value="NZ_SDHZ01000003.1"/>
</dbReference>
<dbReference type="AlphaFoldDB" id="A0A4Q1D1P1"/>
<dbReference type="EMBL" id="SDHZ01000003">
    <property type="protein sequence ID" value="RXK81704.1"/>
    <property type="molecule type" value="Genomic_DNA"/>
</dbReference>
<dbReference type="InterPro" id="IPR035965">
    <property type="entry name" value="PAS-like_dom_sf"/>
</dbReference>
<gene>
    <name evidence="5" type="ORF">ESB13_18075</name>
</gene>
<dbReference type="GO" id="GO:0006355">
    <property type="term" value="P:regulation of DNA-templated transcription"/>
    <property type="evidence" value="ECO:0007669"/>
    <property type="project" value="InterPro"/>
</dbReference>
<reference evidence="5 6" key="1">
    <citation type="submission" date="2019-01" db="EMBL/GenBank/DDBJ databases">
        <title>Filimonas sp. strain TTM-71.</title>
        <authorList>
            <person name="Chen W.-M."/>
        </authorList>
    </citation>
    <scope>NUCLEOTIDE SEQUENCE [LARGE SCALE GENOMIC DNA]</scope>
    <source>
        <strain evidence="5 6">TTM-71</strain>
    </source>
</reference>
<dbReference type="Pfam" id="PF08447">
    <property type="entry name" value="PAS_3"/>
    <property type="match status" value="1"/>
</dbReference>
<evidence type="ECO:0000256" key="2">
    <source>
        <dbReference type="ARBA" id="ARBA00023125"/>
    </source>
</evidence>
<accession>A0A4Q1D1P1</accession>
<protein>
    <submittedName>
        <fullName evidence="5">LuxR family transcriptional regulator</fullName>
    </submittedName>
</protein>
<dbReference type="CDD" id="cd00130">
    <property type="entry name" value="PAS"/>
    <property type="match status" value="1"/>
</dbReference>
<dbReference type="SUPFAM" id="SSF46894">
    <property type="entry name" value="C-terminal effector domain of the bipartite response regulators"/>
    <property type="match status" value="1"/>
</dbReference>
<evidence type="ECO:0000259" key="4">
    <source>
        <dbReference type="PROSITE" id="PS50043"/>
    </source>
</evidence>
<evidence type="ECO:0000256" key="1">
    <source>
        <dbReference type="ARBA" id="ARBA00023015"/>
    </source>
</evidence>
<dbReference type="Gene3D" id="3.30.450.20">
    <property type="entry name" value="PAS domain"/>
    <property type="match status" value="1"/>
</dbReference>
<keyword evidence="1" id="KW-0805">Transcription regulation</keyword>
<dbReference type="Gene3D" id="1.10.10.10">
    <property type="entry name" value="Winged helix-like DNA-binding domain superfamily/Winged helix DNA-binding domain"/>
    <property type="match status" value="1"/>
</dbReference>
<dbReference type="SMART" id="SM00421">
    <property type="entry name" value="HTH_LUXR"/>
    <property type="match status" value="1"/>
</dbReference>
<dbReference type="InterPro" id="IPR000792">
    <property type="entry name" value="Tscrpt_reg_LuxR_C"/>
</dbReference>
<dbReference type="InterPro" id="IPR016032">
    <property type="entry name" value="Sig_transdc_resp-reg_C-effctor"/>
</dbReference>
<sequence length="257" mass="30083">MGKQTLVFYNEVRKVWEEVTHNVAYTPLEFQLEIHKKLLNLFQPGNYYYFIFNVSNAEFEFVSEQIQSILGYDVKTLKASDFLNRIHAEDQPYFIAFEKQLVNFFSKLPQDKILKYKVQYDFRVRDSNDNYKRILHQLVIIEHNNSNLLRSLGIHTDITHLKPSGTPTLSFIGLDNEPSYYNVPPDQPLLTASKERFTRREKQIIRFVLSGKNSHEIAQTLHISKHTVDTHRKKILSKSGCASWVEMSARAVTEAWV</sequence>
<proteinExistence type="predicted"/>
<dbReference type="OrthoDB" id="965844at2"/>
<evidence type="ECO:0000313" key="6">
    <source>
        <dbReference type="Proteomes" id="UP000290545"/>
    </source>
</evidence>
<dbReference type="PRINTS" id="PR00038">
    <property type="entry name" value="HTHLUXR"/>
</dbReference>
<organism evidence="5 6">
    <name type="scientific">Filimonas effusa</name>
    <dbReference type="NCBI Taxonomy" id="2508721"/>
    <lineage>
        <taxon>Bacteria</taxon>
        <taxon>Pseudomonadati</taxon>
        <taxon>Bacteroidota</taxon>
        <taxon>Chitinophagia</taxon>
        <taxon>Chitinophagales</taxon>
        <taxon>Chitinophagaceae</taxon>
        <taxon>Filimonas</taxon>
    </lineage>
</organism>
<comment type="caution">
    <text evidence="5">The sequence shown here is derived from an EMBL/GenBank/DDBJ whole genome shotgun (WGS) entry which is preliminary data.</text>
</comment>
<dbReference type="PANTHER" id="PTHR44688:SF16">
    <property type="entry name" value="DNA-BINDING TRANSCRIPTIONAL ACTIVATOR DEVR_DOSR"/>
    <property type="match status" value="1"/>
</dbReference>
<dbReference type="PANTHER" id="PTHR44688">
    <property type="entry name" value="DNA-BINDING TRANSCRIPTIONAL ACTIVATOR DEVR_DOSR"/>
    <property type="match status" value="1"/>
</dbReference>
<dbReference type="InterPro" id="IPR013655">
    <property type="entry name" value="PAS_fold_3"/>
</dbReference>
<feature type="domain" description="HTH luxR-type" evidence="4">
    <location>
        <begin position="190"/>
        <end position="255"/>
    </location>
</feature>
<keyword evidence="3" id="KW-0804">Transcription</keyword>
<keyword evidence="6" id="KW-1185">Reference proteome</keyword>
<dbReference type="CDD" id="cd06170">
    <property type="entry name" value="LuxR_C_like"/>
    <property type="match status" value="1"/>
</dbReference>